<evidence type="ECO:0000256" key="1">
    <source>
        <dbReference type="SAM" id="MobiDB-lite"/>
    </source>
</evidence>
<comment type="caution">
    <text evidence="2">The sequence shown here is derived from an EMBL/GenBank/DDBJ whole genome shotgun (WGS) entry which is preliminary data.</text>
</comment>
<evidence type="ECO:0000313" key="3">
    <source>
        <dbReference type="Proteomes" id="UP000070463"/>
    </source>
</evidence>
<proteinExistence type="predicted"/>
<sequence length="610" mass="69819">MADSQLVSTVEIPYSPPERDGKRPVDSGVRWTVDVDDSEMKERAEFLLKLGPGLPPEDVLWTVYDKWGGFLCRECGSPTVFDGQNGAGTTSVLCNECERNMSVWNTYELTLWRYKKMVSALAHHGYGGSVEDISGLLGVGKGALDEARTCLSNLKYSRTGEAEVIEYDGLRIGIVTQDMVYKGREGVMLGVSGGLQMTEIGNENTCEGLDTYFDELEEKLDVDKLLVLMDMNIPVAKKLLELFQEKVIIVLQNHSNWGDVHVYFYRGGWRTLRLRTDAFTEPSRKFDEEDLLGVGEIELYKGLKGVSPRMSFKDVSEDTLRDRVKELITQFRNTDWDADGRVDLVMRPKCIRLNTLLRELQKRESDITEHLNDIREILEDIVNEYASKLGKSVKKKIVNAWSRLTMLEDEVNSLSEKILKEPLPSKTNEEKSSDKKDASEPQKEDNVKISTKPELLYRGPMDSPSVPEEALWILGLLEAIFDGKEITTNLCEGKFGSMGMTLRSGRSMYLERALTRVHLQNQDVGTTYRWLVDDYPIKDLGKRGERKDRKQIEVGARYRITYEDRYGVKTEREIEVIEKKKKTLDAYCHLREDTRTFRRDRIKNIVPLQQ</sequence>
<feature type="region of interest" description="Disordered" evidence="1">
    <location>
        <begin position="1"/>
        <end position="26"/>
    </location>
</feature>
<accession>A0A133UJT5</accession>
<name>A0A133UJT5_9EURY</name>
<dbReference type="EMBL" id="LHXR01000190">
    <property type="protein sequence ID" value="KXA94366.1"/>
    <property type="molecule type" value="Genomic_DNA"/>
</dbReference>
<feature type="region of interest" description="Disordered" evidence="1">
    <location>
        <begin position="418"/>
        <end position="461"/>
    </location>
</feature>
<gene>
    <name evidence="2" type="ORF">AKJ37_07670</name>
</gene>
<dbReference type="Proteomes" id="UP000070463">
    <property type="component" value="Unassembled WGS sequence"/>
</dbReference>
<protein>
    <submittedName>
        <fullName evidence="2">Uncharacterized protein</fullName>
    </submittedName>
</protein>
<reference evidence="2 3" key="1">
    <citation type="journal article" date="2016" name="Sci. Rep.">
        <title>Metabolic traits of an uncultured archaeal lineage -MSBL1- from brine pools of the Red Sea.</title>
        <authorList>
            <person name="Mwirichia R."/>
            <person name="Alam I."/>
            <person name="Rashid M."/>
            <person name="Vinu M."/>
            <person name="Ba-Alawi W."/>
            <person name="Anthony Kamau A."/>
            <person name="Kamanda Ngugi D."/>
            <person name="Goker M."/>
            <person name="Klenk H.P."/>
            <person name="Bajic V."/>
            <person name="Stingl U."/>
        </authorList>
    </citation>
    <scope>NUCLEOTIDE SEQUENCE [LARGE SCALE GENOMIC DNA]</scope>
    <source>
        <strain evidence="2">SCGC-AAA259I09</strain>
    </source>
</reference>
<feature type="compositionally biased region" description="Basic and acidic residues" evidence="1">
    <location>
        <begin position="427"/>
        <end position="447"/>
    </location>
</feature>
<dbReference type="AlphaFoldDB" id="A0A133UJT5"/>
<keyword evidence="3" id="KW-1185">Reference proteome</keyword>
<evidence type="ECO:0000313" key="2">
    <source>
        <dbReference type="EMBL" id="KXA94366.1"/>
    </source>
</evidence>
<organism evidence="2 3">
    <name type="scientific">candidate division MSBL1 archaeon SCGC-AAA259I09</name>
    <dbReference type="NCBI Taxonomy" id="1698267"/>
    <lineage>
        <taxon>Archaea</taxon>
        <taxon>Methanobacteriati</taxon>
        <taxon>Methanobacteriota</taxon>
        <taxon>candidate division MSBL1</taxon>
    </lineage>
</organism>